<gene>
    <name evidence="3" type="ORF">SAMN02927935_03070</name>
</gene>
<dbReference type="Gene3D" id="2.60.40.1090">
    <property type="entry name" value="Fimbrial-type adhesion domain"/>
    <property type="match status" value="1"/>
</dbReference>
<reference evidence="3 4" key="1">
    <citation type="submission" date="2016-10" db="EMBL/GenBank/DDBJ databases">
        <authorList>
            <person name="Varghese N."/>
            <person name="Submissions S."/>
        </authorList>
    </citation>
    <scope>NUCLEOTIDE SEQUENCE [LARGE SCALE GENOMIC DNA]</scope>
    <source>
        <strain evidence="3 4">CGMCC 1.6853</strain>
    </source>
</reference>
<organism evidence="3 4">
    <name type="scientific">Serratia nematodiphila</name>
    <dbReference type="NCBI Taxonomy" id="458197"/>
    <lineage>
        <taxon>Bacteria</taxon>
        <taxon>Pseudomonadati</taxon>
        <taxon>Pseudomonadota</taxon>
        <taxon>Gammaproteobacteria</taxon>
        <taxon>Enterobacterales</taxon>
        <taxon>Yersiniaceae</taxon>
        <taxon>Serratia</taxon>
    </lineage>
</organism>
<dbReference type="InterPro" id="IPR008966">
    <property type="entry name" value="Adhesion_dom_sf"/>
</dbReference>
<dbReference type="PANTHER" id="PTHR33420:SF33">
    <property type="entry name" value="MINOR FIMBRIAL SUBUNIT"/>
    <property type="match status" value="1"/>
</dbReference>
<dbReference type="InterPro" id="IPR036937">
    <property type="entry name" value="Adhesion_dom_fimbrial_sf"/>
</dbReference>
<dbReference type="PANTHER" id="PTHR33420">
    <property type="entry name" value="FIMBRIAL SUBUNIT ELFA-RELATED"/>
    <property type="match status" value="1"/>
</dbReference>
<proteinExistence type="predicted"/>
<evidence type="ECO:0000259" key="2">
    <source>
        <dbReference type="Pfam" id="PF00419"/>
    </source>
</evidence>
<dbReference type="SUPFAM" id="SSF49401">
    <property type="entry name" value="Bacterial adhesins"/>
    <property type="match status" value="1"/>
</dbReference>
<name>A0A1G5K1T9_9GAMM</name>
<protein>
    <submittedName>
        <fullName evidence="3">Pilin (Type 1 fimbria component protein)</fullName>
    </submittedName>
</protein>
<evidence type="ECO:0000256" key="1">
    <source>
        <dbReference type="SAM" id="SignalP"/>
    </source>
</evidence>
<dbReference type="InterPro" id="IPR000259">
    <property type="entry name" value="Adhesion_dom_fimbrial"/>
</dbReference>
<keyword evidence="4" id="KW-1185">Reference proteome</keyword>
<sequence>MCRTLKVLLLSCGLIGGVAPVQAKDGEADMTFHGTLIEPPPCTINDGNQVEVDFGERVGINKVDGENYRQGLNYQITCDSAAGGSWALTLSLKGSAAGFDREALLTNKGSLGIRVYQNDKPFTPNSTMKINLANPPRLEAVPIKQAGATLTEGTFEAWATLRADYE</sequence>
<dbReference type="Proteomes" id="UP000183031">
    <property type="component" value="Unassembled WGS sequence"/>
</dbReference>
<keyword evidence="1" id="KW-0732">Signal</keyword>
<evidence type="ECO:0000313" key="4">
    <source>
        <dbReference type="Proteomes" id="UP000183031"/>
    </source>
</evidence>
<comment type="caution">
    <text evidence="3">The sequence shown here is derived from an EMBL/GenBank/DDBJ whole genome shotgun (WGS) entry which is preliminary data.</text>
</comment>
<dbReference type="Pfam" id="PF00419">
    <property type="entry name" value="Fimbrial"/>
    <property type="match status" value="1"/>
</dbReference>
<dbReference type="EMBL" id="FMUT01000008">
    <property type="protein sequence ID" value="SCY94191.1"/>
    <property type="molecule type" value="Genomic_DNA"/>
</dbReference>
<dbReference type="RefSeq" id="WP_050501213.1">
    <property type="nucleotide sequence ID" value="NZ_CBCSIN010000011.1"/>
</dbReference>
<feature type="signal peptide" evidence="1">
    <location>
        <begin position="1"/>
        <end position="23"/>
    </location>
</feature>
<feature type="chain" id="PRO_5045747469" evidence="1">
    <location>
        <begin position="24"/>
        <end position="166"/>
    </location>
</feature>
<feature type="domain" description="Fimbrial-type adhesion" evidence="2">
    <location>
        <begin position="31"/>
        <end position="165"/>
    </location>
</feature>
<dbReference type="InterPro" id="IPR050263">
    <property type="entry name" value="Bact_Fimbrial_Adh_Pro"/>
</dbReference>
<accession>A0A1G5K1T9</accession>
<evidence type="ECO:0000313" key="3">
    <source>
        <dbReference type="EMBL" id="SCY94191.1"/>
    </source>
</evidence>